<evidence type="ECO:0000259" key="1">
    <source>
        <dbReference type="PROSITE" id="PS51293"/>
    </source>
</evidence>
<dbReference type="Proteomes" id="UP000011750">
    <property type="component" value="Chromosome A07"/>
</dbReference>
<reference evidence="2" key="3">
    <citation type="submission" date="2023-03" db="UniProtKB">
        <authorList>
            <consortium name="EnsemblPlants"/>
        </authorList>
    </citation>
    <scope>IDENTIFICATION</scope>
    <source>
        <strain evidence="2">cv. Chiifu-401-42</strain>
    </source>
</reference>
<feature type="domain" description="SANT" evidence="1">
    <location>
        <begin position="96"/>
        <end position="121"/>
    </location>
</feature>
<protein>
    <recommendedName>
        <fullName evidence="1">SANT domain-containing protein</fullName>
    </recommendedName>
</protein>
<dbReference type="AlphaFoldDB" id="M4DGY9"/>
<dbReference type="Pfam" id="PF00249">
    <property type="entry name" value="Myb_DNA-binding"/>
    <property type="match status" value="1"/>
</dbReference>
<dbReference type="HOGENOM" id="CLU_1063029_0_0_1"/>
<organism evidence="2 3">
    <name type="scientific">Brassica campestris</name>
    <name type="common">Field mustard</name>
    <dbReference type="NCBI Taxonomy" id="3711"/>
    <lineage>
        <taxon>Eukaryota</taxon>
        <taxon>Viridiplantae</taxon>
        <taxon>Streptophyta</taxon>
        <taxon>Embryophyta</taxon>
        <taxon>Tracheophyta</taxon>
        <taxon>Spermatophyta</taxon>
        <taxon>Magnoliopsida</taxon>
        <taxon>eudicotyledons</taxon>
        <taxon>Gunneridae</taxon>
        <taxon>Pentapetalae</taxon>
        <taxon>rosids</taxon>
        <taxon>malvids</taxon>
        <taxon>Brassicales</taxon>
        <taxon>Brassicaceae</taxon>
        <taxon>Brassiceae</taxon>
        <taxon>Brassica</taxon>
    </lineage>
</organism>
<dbReference type="Gene3D" id="1.10.10.60">
    <property type="entry name" value="Homeodomain-like"/>
    <property type="match status" value="1"/>
</dbReference>
<reference evidence="2 3" key="2">
    <citation type="journal article" date="2018" name="Hortic Res">
        <title>Improved Brassica rapa reference genome by single-molecule sequencing and chromosome conformation capture technologies.</title>
        <authorList>
            <person name="Zhang L."/>
            <person name="Cai X."/>
            <person name="Wu J."/>
            <person name="Liu M."/>
            <person name="Grob S."/>
            <person name="Cheng F."/>
            <person name="Liang J."/>
            <person name="Cai C."/>
            <person name="Liu Z."/>
            <person name="Liu B."/>
            <person name="Wang F."/>
            <person name="Li S."/>
            <person name="Liu F."/>
            <person name="Li X."/>
            <person name="Cheng L."/>
            <person name="Yang W."/>
            <person name="Li M.H."/>
            <person name="Grossniklaus U."/>
            <person name="Zheng H."/>
            <person name="Wang X."/>
        </authorList>
    </citation>
    <scope>NUCLEOTIDE SEQUENCE [LARGE SCALE GENOMIC DNA]</scope>
    <source>
        <strain evidence="2 3">cv. Chiifu-401-42</strain>
    </source>
</reference>
<dbReference type="PROSITE" id="PS51293">
    <property type="entry name" value="SANT"/>
    <property type="match status" value="1"/>
</dbReference>
<dbReference type="InterPro" id="IPR001005">
    <property type="entry name" value="SANT/Myb"/>
</dbReference>
<reference evidence="2 3" key="1">
    <citation type="journal article" date="2011" name="Nat. Genet.">
        <title>The genome of the mesopolyploid crop species Brassica rapa.</title>
        <authorList>
            <consortium name="Brassica rapa Genome Sequencing Project Consortium"/>
            <person name="Wang X."/>
            <person name="Wang H."/>
            <person name="Wang J."/>
            <person name="Sun R."/>
            <person name="Wu J."/>
            <person name="Liu S."/>
            <person name="Bai Y."/>
            <person name="Mun J.H."/>
            <person name="Bancroft I."/>
            <person name="Cheng F."/>
            <person name="Huang S."/>
            <person name="Li X."/>
            <person name="Hua W."/>
            <person name="Wang J."/>
            <person name="Wang X."/>
            <person name="Freeling M."/>
            <person name="Pires J.C."/>
            <person name="Paterson A.H."/>
            <person name="Chalhoub B."/>
            <person name="Wang B."/>
            <person name="Hayward A."/>
            <person name="Sharpe A.G."/>
            <person name="Park B.S."/>
            <person name="Weisshaar B."/>
            <person name="Liu B."/>
            <person name="Li B."/>
            <person name="Liu B."/>
            <person name="Tong C."/>
            <person name="Song C."/>
            <person name="Duran C."/>
            <person name="Peng C."/>
            <person name="Geng C."/>
            <person name="Koh C."/>
            <person name="Lin C."/>
            <person name="Edwards D."/>
            <person name="Mu D."/>
            <person name="Shen D."/>
            <person name="Soumpourou E."/>
            <person name="Li F."/>
            <person name="Fraser F."/>
            <person name="Conant G."/>
            <person name="Lassalle G."/>
            <person name="King G.J."/>
            <person name="Bonnema G."/>
            <person name="Tang H."/>
            <person name="Wang H."/>
            <person name="Belcram H."/>
            <person name="Zhou H."/>
            <person name="Hirakawa H."/>
            <person name="Abe H."/>
            <person name="Guo H."/>
            <person name="Wang H."/>
            <person name="Jin H."/>
            <person name="Parkin I.A."/>
            <person name="Batley J."/>
            <person name="Kim J.S."/>
            <person name="Just J."/>
            <person name="Li J."/>
            <person name="Xu J."/>
            <person name="Deng J."/>
            <person name="Kim J.A."/>
            <person name="Li J."/>
            <person name="Yu J."/>
            <person name="Meng J."/>
            <person name="Wang J."/>
            <person name="Min J."/>
            <person name="Poulain J."/>
            <person name="Wang J."/>
            <person name="Hatakeyama K."/>
            <person name="Wu K."/>
            <person name="Wang L."/>
            <person name="Fang L."/>
            <person name="Trick M."/>
            <person name="Links M.G."/>
            <person name="Zhao M."/>
            <person name="Jin M."/>
            <person name="Ramchiary N."/>
            <person name="Drou N."/>
            <person name="Berkman P.J."/>
            <person name="Cai Q."/>
            <person name="Huang Q."/>
            <person name="Li R."/>
            <person name="Tabata S."/>
            <person name="Cheng S."/>
            <person name="Zhang S."/>
            <person name="Zhang S."/>
            <person name="Huang S."/>
            <person name="Sato S."/>
            <person name="Sun S."/>
            <person name="Kwon S.J."/>
            <person name="Choi S.R."/>
            <person name="Lee T.H."/>
            <person name="Fan W."/>
            <person name="Zhao X."/>
            <person name="Tan X."/>
            <person name="Xu X."/>
            <person name="Wang Y."/>
            <person name="Qiu Y."/>
            <person name="Yin Y."/>
            <person name="Li Y."/>
            <person name="Du Y."/>
            <person name="Liao Y."/>
            <person name="Lim Y."/>
            <person name="Narusaka Y."/>
            <person name="Wang Y."/>
            <person name="Wang Z."/>
            <person name="Li Z."/>
            <person name="Wang Z."/>
            <person name="Xiong Z."/>
            <person name="Zhang Z."/>
        </authorList>
    </citation>
    <scope>NUCLEOTIDE SEQUENCE [LARGE SCALE GENOMIC DNA]</scope>
    <source>
        <strain evidence="2 3">cv. Chiifu-401-42</strain>
    </source>
</reference>
<sequence length="262" mass="29035">MATDAPIPGGSSEILPTIPSNPVGYLRIVELPIPIGVLRLEIYDSTLSLSAASLISSTLGGLSITLDNGCNNELTLCARCYVRRVGIEFKRVELREKETLLLLEAVMHYGDDWKKVAQHVCYWKSQRRIKLTPLSDASNPIMAQAAFLSALAGTKVAEEAAARAAVAALSDEADKNTGGDPNRQAQLSRVRDMMLHYAPSQIDKVPRSIANNITVVSFCLMPTAIFVLTGTQREINSDSRNDSERERERELWLKRNLWLRRN</sequence>
<name>M4DGY9_BRACM</name>
<evidence type="ECO:0000313" key="3">
    <source>
        <dbReference type="Proteomes" id="UP000011750"/>
    </source>
</evidence>
<accession>M4DGY9</accession>
<dbReference type="STRING" id="51351.M4DGY9"/>
<keyword evidence="3" id="KW-1185">Reference proteome</keyword>
<dbReference type="eggNOG" id="KOG1279">
    <property type="taxonomic scope" value="Eukaryota"/>
</dbReference>
<dbReference type="InParanoid" id="M4DGY9"/>
<dbReference type="InterPro" id="IPR017884">
    <property type="entry name" value="SANT_dom"/>
</dbReference>
<dbReference type="EnsemblPlants" id="Bra015766.1">
    <property type="protein sequence ID" value="Bra015766.1-P"/>
    <property type="gene ID" value="Bra015766"/>
</dbReference>
<dbReference type="Gramene" id="Bra015766.1">
    <property type="protein sequence ID" value="Bra015766.1-P"/>
    <property type="gene ID" value="Bra015766"/>
</dbReference>
<evidence type="ECO:0000313" key="2">
    <source>
        <dbReference type="EnsemblPlants" id="Bra015766.1-P"/>
    </source>
</evidence>
<proteinExistence type="predicted"/>